<gene>
    <name evidence="2" type="ordered locus">Cyan7822_6273</name>
</gene>
<name>E0UM93_GLOV7</name>
<reference evidence="3" key="1">
    <citation type="journal article" date="2011" name="MBio">
        <title>Novel metabolic attributes of the genus Cyanothece, comprising a group of unicellular nitrogen-fixing Cyanobacteria.</title>
        <authorList>
            <person name="Bandyopadhyay A."/>
            <person name="Elvitigala T."/>
            <person name="Welsh E."/>
            <person name="Stockel J."/>
            <person name="Liberton M."/>
            <person name="Min H."/>
            <person name="Sherman L.A."/>
            <person name="Pakrasi H.B."/>
        </authorList>
    </citation>
    <scope>NUCLEOTIDE SEQUENCE [LARGE SCALE GENOMIC DNA]</scope>
    <source>
        <strain evidence="3">PCC 7822</strain>
        <plasmid evidence="3">Cy782202</plasmid>
    </source>
</reference>
<organism evidence="2 3">
    <name type="scientific">Gloeothece verrucosa (strain PCC 7822)</name>
    <name type="common">Cyanothece sp. (strain PCC 7822)</name>
    <dbReference type="NCBI Taxonomy" id="497965"/>
    <lineage>
        <taxon>Bacteria</taxon>
        <taxon>Bacillati</taxon>
        <taxon>Cyanobacteriota</taxon>
        <taxon>Cyanophyceae</taxon>
        <taxon>Oscillatoriophycideae</taxon>
        <taxon>Chroococcales</taxon>
        <taxon>Aphanothecaceae</taxon>
        <taxon>Gloeothece</taxon>
        <taxon>Gloeothece verrucosa</taxon>
    </lineage>
</organism>
<evidence type="ECO:0000256" key="1">
    <source>
        <dbReference type="SAM" id="SignalP"/>
    </source>
</evidence>
<proteinExistence type="predicted"/>
<geneLocation type="plasmid" evidence="2 3">
    <name>Cy782202</name>
</geneLocation>
<keyword evidence="2" id="KW-0614">Plasmid</keyword>
<evidence type="ECO:0000313" key="3">
    <source>
        <dbReference type="Proteomes" id="UP000008206"/>
    </source>
</evidence>
<keyword evidence="1" id="KW-0732">Signal</keyword>
<dbReference type="HOGENOM" id="CLU_021903_0_0_3"/>
<keyword evidence="3" id="KW-1185">Reference proteome</keyword>
<dbReference type="AlphaFoldDB" id="E0UM93"/>
<protein>
    <submittedName>
        <fullName evidence="2">Uncharacterized protein</fullName>
    </submittedName>
</protein>
<dbReference type="OrthoDB" id="415264at2"/>
<dbReference type="RefSeq" id="WP_013334821.1">
    <property type="nucleotide sequence ID" value="NC_014534.1"/>
</dbReference>
<feature type="chain" id="PRO_5003141332" evidence="1">
    <location>
        <begin position="21"/>
        <end position="575"/>
    </location>
</feature>
<accession>E0UM93</accession>
<dbReference type="Proteomes" id="UP000008206">
    <property type="component" value="Plasmid Cy782202"/>
</dbReference>
<evidence type="ECO:0000313" key="2">
    <source>
        <dbReference type="EMBL" id="ADN18073.1"/>
    </source>
</evidence>
<feature type="signal peptide" evidence="1">
    <location>
        <begin position="1"/>
        <end position="20"/>
    </location>
</feature>
<dbReference type="EMBL" id="CP002200">
    <property type="protein sequence ID" value="ADN18073.1"/>
    <property type="molecule type" value="Genomic_DNA"/>
</dbReference>
<dbReference type="KEGG" id="cyj:Cyan7822_6273"/>
<sequence length="575" mass="62279">MINLKYRFPLAILLWGSLCAASASVKVNDPSCGEMANFHFACFGPIELSGGGQYGGFERSWQAGEPIGEILTLGDLENFGVGKFRLSDMITKGGGNFNSISIGQFPLIASQKLKDLVPLLGLNNMPASQFPGLESMPKDMTLSQALEQNLLLGDSPLTSLNIGGKPLSAIPGLYNLSLSSLPGWNNQKLAQVPFFESIPLSKMPIPLITNNTGIFRIDALRNQEGPQQRTISGSDLQGWNVACSGNCDYVELDDPENIGSSVSLPPEGVRWISGKKQNVEGGSGCLRWANGGKEPTGRLPFGSGFKVALWDISPASGKVTSKYFVRACNICGCTPYFIGPFPGPVYKENEDIFAGFEGLSSIEAGISSIQPLKSPSTQQKQVFNSGNTGSAAIASANSRTDTDLNNNSMSSSSIQQVAPSIQPQNNSIALSWSVQRFANALGSVDYAAVSPYLCRDEVCGYRIGMYQMWNQSRMAQVPPQLTQSEVTQGQIQKYFPKNFQEKAFQAYLERLDTATAAEIDPFTKAPFSGEREVQRIAQMYYGGEGAKIDADIPILGQGSLLQHSRNFLELYRRRA</sequence>